<evidence type="ECO:0000256" key="1">
    <source>
        <dbReference type="ARBA" id="ARBA00022679"/>
    </source>
</evidence>
<dbReference type="Pfam" id="PF00534">
    <property type="entry name" value="Glycos_transf_1"/>
    <property type="match status" value="1"/>
</dbReference>
<evidence type="ECO:0000313" key="3">
    <source>
        <dbReference type="EMBL" id="NWN91782.1"/>
    </source>
</evidence>
<dbReference type="GO" id="GO:0009103">
    <property type="term" value="P:lipopolysaccharide biosynthetic process"/>
    <property type="evidence" value="ECO:0007669"/>
    <property type="project" value="TreeGrafter"/>
</dbReference>
<feature type="domain" description="Glycosyl transferase family 1" evidence="2">
    <location>
        <begin position="249"/>
        <end position="328"/>
    </location>
</feature>
<evidence type="ECO:0000313" key="4">
    <source>
        <dbReference type="Proteomes" id="UP000536442"/>
    </source>
</evidence>
<dbReference type="InterPro" id="IPR001296">
    <property type="entry name" value="Glyco_trans_1"/>
</dbReference>
<sequence length="362" mass="41648">MKNNLVVVNASNLVSGGGYTILRNFYCHAPLNSIFIVKNDGIANQLKSERRGGPKLVVPPVFFTKPWGLFLFYFWWVNRFCEKNNAAELISLGNIASKTKIKQKLYIHWPYYVYGVSAGGDSSFIVKVKRLVRYFFIARFSKYSEYWIVQTNAMKRKLLASKEKNEDFVLTIYPGFEQVSPQAGPTRKKKDVNNLKLIYPSFYYSHKNFEILLCLLDKAKYLDNGFSISLTLPEDVYNRLGFKQKRYVNNLGVLSKGELEKSYLEHDALIMPTKLETFGLPYLEAMSCGLPILTSDKDFSRDICKDYAFYFNPDSVESIVSSIEELREGVVGDRDFIKEGNMQLLRFNSWKDSVSSVFNEVS</sequence>
<dbReference type="Proteomes" id="UP000536442">
    <property type="component" value="Unassembled WGS sequence"/>
</dbReference>
<dbReference type="PANTHER" id="PTHR46401">
    <property type="entry name" value="GLYCOSYLTRANSFERASE WBBK-RELATED"/>
    <property type="match status" value="1"/>
</dbReference>
<accession>A0A851HWZ5</accession>
<comment type="caution">
    <text evidence="3">The sequence shown here is derived from an EMBL/GenBank/DDBJ whole genome shotgun (WGS) entry which is preliminary data.</text>
</comment>
<dbReference type="GO" id="GO:0016757">
    <property type="term" value="F:glycosyltransferase activity"/>
    <property type="evidence" value="ECO:0007669"/>
    <property type="project" value="InterPro"/>
</dbReference>
<reference evidence="3 4" key="1">
    <citation type="submission" date="2020-03" db="EMBL/GenBank/DDBJ databases">
        <title>Metagenomic, metatranscriptomic, and metabolomic analyses revealed the key microbes and metabolic features during the fermentation of ganjang, Korean traditional soy sauce.</title>
        <authorList>
            <person name="Chun B.H."/>
            <person name="Jeon C.O."/>
        </authorList>
    </citation>
    <scope>NUCLEOTIDE SEQUENCE [LARGE SCALE GENOMIC DNA]</scope>
    <source>
        <strain evidence="3 4">KG14</strain>
    </source>
</reference>
<evidence type="ECO:0000259" key="2">
    <source>
        <dbReference type="Pfam" id="PF00534"/>
    </source>
</evidence>
<dbReference type="SUPFAM" id="SSF53756">
    <property type="entry name" value="UDP-Glycosyltransferase/glycogen phosphorylase"/>
    <property type="match status" value="1"/>
</dbReference>
<keyword evidence="4" id="KW-1185">Reference proteome</keyword>
<organism evidence="3 4">
    <name type="scientific">Marinobacter adhaerens</name>
    <dbReference type="NCBI Taxonomy" id="1033846"/>
    <lineage>
        <taxon>Bacteria</taxon>
        <taxon>Pseudomonadati</taxon>
        <taxon>Pseudomonadota</taxon>
        <taxon>Gammaproteobacteria</taxon>
        <taxon>Pseudomonadales</taxon>
        <taxon>Marinobacteraceae</taxon>
        <taxon>Marinobacter</taxon>
    </lineage>
</organism>
<dbReference type="AlphaFoldDB" id="A0A851HWZ5"/>
<dbReference type="Gene3D" id="3.40.50.2000">
    <property type="entry name" value="Glycogen Phosphorylase B"/>
    <property type="match status" value="1"/>
</dbReference>
<proteinExistence type="predicted"/>
<keyword evidence="1 3" id="KW-0808">Transferase</keyword>
<dbReference type="EMBL" id="JABEVQ010000004">
    <property type="protein sequence ID" value="NWN91782.1"/>
    <property type="molecule type" value="Genomic_DNA"/>
</dbReference>
<protein>
    <submittedName>
        <fullName evidence="3">Glycosyltransferase</fullName>
    </submittedName>
</protein>
<dbReference type="PANTHER" id="PTHR46401:SF2">
    <property type="entry name" value="GLYCOSYLTRANSFERASE WBBK-RELATED"/>
    <property type="match status" value="1"/>
</dbReference>
<gene>
    <name evidence="3" type="ORF">HLV39_09810</name>
</gene>
<name>A0A851HWZ5_9GAMM</name>